<evidence type="ECO:0000256" key="13">
    <source>
        <dbReference type="SAM" id="MobiDB-lite"/>
    </source>
</evidence>
<evidence type="ECO:0000256" key="12">
    <source>
        <dbReference type="ARBA" id="ARBA00023242"/>
    </source>
</evidence>
<evidence type="ECO:0000313" key="17">
    <source>
        <dbReference type="Proteomes" id="UP000271241"/>
    </source>
</evidence>
<evidence type="ECO:0000313" key="16">
    <source>
        <dbReference type="EMBL" id="RKP09903.1"/>
    </source>
</evidence>
<comment type="subcellular location">
    <subcellularLocation>
        <location evidence="2">Cell junction</location>
        <location evidence="2">Adherens junction</location>
    </subcellularLocation>
    <subcellularLocation>
        <location evidence="3">Cell membrane</location>
        <topology evidence="3">Multi-pass membrane protein</topology>
    </subcellularLocation>
    <subcellularLocation>
        <location evidence="1">Nucleus</location>
    </subcellularLocation>
</comment>
<keyword evidence="10" id="KW-0175">Coiled coil</keyword>
<feature type="region of interest" description="Disordered" evidence="13">
    <location>
        <begin position="575"/>
        <end position="625"/>
    </location>
</feature>
<keyword evidence="9 14" id="KW-1133">Transmembrane helix</keyword>
<dbReference type="Pfam" id="PF12632">
    <property type="entry name" value="Vezatin"/>
    <property type="match status" value="1"/>
</dbReference>
<keyword evidence="7 14" id="KW-0812">Transmembrane</keyword>
<evidence type="ECO:0000259" key="15">
    <source>
        <dbReference type="Pfam" id="PF12632"/>
    </source>
</evidence>
<evidence type="ECO:0000256" key="11">
    <source>
        <dbReference type="ARBA" id="ARBA00023136"/>
    </source>
</evidence>
<evidence type="ECO:0000256" key="7">
    <source>
        <dbReference type="ARBA" id="ARBA00022692"/>
    </source>
</evidence>
<evidence type="ECO:0000256" key="1">
    <source>
        <dbReference type="ARBA" id="ARBA00004123"/>
    </source>
</evidence>
<sequence>MAPDPAYIQLNEDFTLSEALVYEDSPFAEYLASVGHEEALLPAEEVPPAPSHWDRLRNWLLVCWRRLAASPTEATKAGYMRASDTQLLDAYEQSLLASGLLADGPTFAAQRVTAPVTTMQSSLVARAGRHLPWLGALLSLAIAWAFSILVQSDGIKLMSSLWIAIPVAVVICWWLLMPMTSLLANWTTRQYVQHSLDELLYAMRAQDASIAKAIRTIQEIELVSRGYSITSVLPPISRIEQDHRARRAPSLRVQLLATFHEAAQDCATLLQTLGDWHATVDASVGVPMAEEVSAAHRMVKSLEYDSLDLSATESDDRLGLLALKQAANTAHAIRRACLTQSYELLHAHATRANQSTVARARMGVAGGQLGALWEDAAHRAMLRSKRVDMTLEREQRALTDPREHSTSASDDSAADRRLPILQRMSLLQQHLRMMQTRLALARDDMIHAPLLPENGDAECTAGDALLESLARLDAIGTDIDALKENWQQTRALLQQLLHPGNDNVPTSVADASSPNHAPISIGNETESSELIAFDWSAPAVLEPVGEETLYEGVASQRTDSGGNKLTREERIALQRERRKKEAQERQEAKTATSMVSELKSVLTQRKGHRPDPADTPTVTKTEEDEAFAVSESVWTPRSRPTAGQGQMLSELRHAIDLRVVKEDANVACIANDSDDDGNSPEDHGESNPRDDNVVSNAERSAT</sequence>
<keyword evidence="8" id="KW-0965">Cell junction</keyword>
<evidence type="ECO:0000256" key="3">
    <source>
        <dbReference type="ARBA" id="ARBA00004651"/>
    </source>
</evidence>
<keyword evidence="17" id="KW-1185">Reference proteome</keyword>
<proteinExistence type="inferred from homology"/>
<dbReference type="GO" id="GO:0005886">
    <property type="term" value="C:plasma membrane"/>
    <property type="evidence" value="ECO:0007669"/>
    <property type="project" value="UniProtKB-SubCell"/>
</dbReference>
<dbReference type="AlphaFoldDB" id="A0A4P9XUK7"/>
<gene>
    <name evidence="16" type="ORF">THASP1DRAFT_28301</name>
</gene>
<comment type="similarity">
    <text evidence="4">Belongs to the vezatin family.</text>
</comment>
<evidence type="ECO:0000256" key="10">
    <source>
        <dbReference type="ARBA" id="ARBA00023054"/>
    </source>
</evidence>
<keyword evidence="6" id="KW-1003">Cell membrane</keyword>
<dbReference type="PANTHER" id="PTHR15989">
    <property type="entry name" value="VEZATIN"/>
    <property type="match status" value="1"/>
</dbReference>
<evidence type="ECO:0000256" key="6">
    <source>
        <dbReference type="ARBA" id="ARBA00022475"/>
    </source>
</evidence>
<evidence type="ECO:0000256" key="5">
    <source>
        <dbReference type="ARBA" id="ARBA00018125"/>
    </source>
</evidence>
<dbReference type="GO" id="GO:0017022">
    <property type="term" value="F:myosin binding"/>
    <property type="evidence" value="ECO:0007669"/>
    <property type="project" value="InterPro"/>
</dbReference>
<dbReference type="OrthoDB" id="5600010at2759"/>
<evidence type="ECO:0000256" key="4">
    <source>
        <dbReference type="ARBA" id="ARBA00007245"/>
    </source>
</evidence>
<organism evidence="16 17">
    <name type="scientific">Thamnocephalis sphaerospora</name>
    <dbReference type="NCBI Taxonomy" id="78915"/>
    <lineage>
        <taxon>Eukaryota</taxon>
        <taxon>Fungi</taxon>
        <taxon>Fungi incertae sedis</taxon>
        <taxon>Zoopagomycota</taxon>
        <taxon>Zoopagomycotina</taxon>
        <taxon>Zoopagomycetes</taxon>
        <taxon>Zoopagales</taxon>
        <taxon>Sigmoideomycetaceae</taxon>
        <taxon>Thamnocephalis</taxon>
    </lineage>
</organism>
<reference evidence="17" key="1">
    <citation type="journal article" date="2018" name="Nat. Microbiol.">
        <title>Leveraging single-cell genomics to expand the fungal tree of life.</title>
        <authorList>
            <person name="Ahrendt S.R."/>
            <person name="Quandt C.A."/>
            <person name="Ciobanu D."/>
            <person name="Clum A."/>
            <person name="Salamov A."/>
            <person name="Andreopoulos B."/>
            <person name="Cheng J.F."/>
            <person name="Woyke T."/>
            <person name="Pelin A."/>
            <person name="Henrissat B."/>
            <person name="Reynolds N.K."/>
            <person name="Benny G.L."/>
            <person name="Smith M.E."/>
            <person name="James T.Y."/>
            <person name="Grigoriev I.V."/>
        </authorList>
    </citation>
    <scope>NUCLEOTIDE SEQUENCE [LARGE SCALE GENOMIC DNA]</scope>
    <source>
        <strain evidence="17">RSA 1356</strain>
    </source>
</reference>
<dbReference type="InterPro" id="IPR026859">
    <property type="entry name" value="Myosin-bd"/>
</dbReference>
<feature type="transmembrane region" description="Helical" evidence="14">
    <location>
        <begin position="131"/>
        <end position="150"/>
    </location>
</feature>
<keyword evidence="12" id="KW-0539">Nucleus</keyword>
<dbReference type="GO" id="GO:0005634">
    <property type="term" value="C:nucleus"/>
    <property type="evidence" value="ECO:0007669"/>
    <property type="project" value="UniProtKB-SubCell"/>
</dbReference>
<dbReference type="EMBL" id="KZ992481">
    <property type="protein sequence ID" value="RKP09903.1"/>
    <property type="molecule type" value="Genomic_DNA"/>
</dbReference>
<feature type="compositionally biased region" description="Polar residues" evidence="13">
    <location>
        <begin position="693"/>
        <end position="702"/>
    </location>
</feature>
<dbReference type="InterPro" id="IPR026858">
    <property type="entry name" value="Vezatin"/>
</dbReference>
<feature type="region of interest" description="Disordered" evidence="13">
    <location>
        <begin position="668"/>
        <end position="702"/>
    </location>
</feature>
<feature type="compositionally biased region" description="Basic and acidic residues" evidence="13">
    <location>
        <begin position="680"/>
        <end position="692"/>
    </location>
</feature>
<keyword evidence="11 14" id="KW-0472">Membrane</keyword>
<evidence type="ECO:0000256" key="2">
    <source>
        <dbReference type="ARBA" id="ARBA00004536"/>
    </source>
</evidence>
<evidence type="ECO:0000256" key="8">
    <source>
        <dbReference type="ARBA" id="ARBA00022949"/>
    </source>
</evidence>
<feature type="region of interest" description="Disordered" evidence="13">
    <location>
        <begin position="395"/>
        <end position="415"/>
    </location>
</feature>
<protein>
    <recommendedName>
        <fullName evidence="5">Vezatin</fullName>
    </recommendedName>
</protein>
<dbReference type="Proteomes" id="UP000271241">
    <property type="component" value="Unassembled WGS sequence"/>
</dbReference>
<dbReference type="PANTHER" id="PTHR15989:SF5">
    <property type="entry name" value="VEZATIN"/>
    <property type="match status" value="1"/>
</dbReference>
<feature type="compositionally biased region" description="Basic and acidic residues" evidence="13">
    <location>
        <begin position="395"/>
        <end position="405"/>
    </location>
</feature>
<evidence type="ECO:0000256" key="9">
    <source>
        <dbReference type="ARBA" id="ARBA00022989"/>
    </source>
</evidence>
<accession>A0A4P9XUK7</accession>
<feature type="compositionally biased region" description="Basic and acidic residues" evidence="13">
    <location>
        <begin position="575"/>
        <end position="588"/>
    </location>
</feature>
<feature type="transmembrane region" description="Helical" evidence="14">
    <location>
        <begin position="157"/>
        <end position="176"/>
    </location>
</feature>
<name>A0A4P9XUK7_9FUNG</name>
<evidence type="ECO:0000256" key="14">
    <source>
        <dbReference type="SAM" id="Phobius"/>
    </source>
</evidence>
<dbReference type="GO" id="GO:0098609">
    <property type="term" value="P:cell-cell adhesion"/>
    <property type="evidence" value="ECO:0007669"/>
    <property type="project" value="InterPro"/>
</dbReference>
<dbReference type="STRING" id="78915.A0A4P9XUK7"/>
<feature type="domain" description="Myosin-binding" evidence="15">
    <location>
        <begin position="137"/>
        <end position="359"/>
    </location>
</feature>